<dbReference type="AlphaFoldDB" id="A0A8T2N6N5"/>
<evidence type="ECO:0000313" key="3">
    <source>
        <dbReference type="Proteomes" id="UP000824540"/>
    </source>
</evidence>
<gene>
    <name evidence="2" type="ORF">JZ751_003311</name>
</gene>
<name>A0A8T2N6N5_9TELE</name>
<organism evidence="2 3">
    <name type="scientific">Albula glossodonta</name>
    <name type="common">roundjaw bonefish</name>
    <dbReference type="NCBI Taxonomy" id="121402"/>
    <lineage>
        <taxon>Eukaryota</taxon>
        <taxon>Metazoa</taxon>
        <taxon>Chordata</taxon>
        <taxon>Craniata</taxon>
        <taxon>Vertebrata</taxon>
        <taxon>Euteleostomi</taxon>
        <taxon>Actinopterygii</taxon>
        <taxon>Neopterygii</taxon>
        <taxon>Teleostei</taxon>
        <taxon>Albuliformes</taxon>
        <taxon>Albulidae</taxon>
        <taxon>Albula</taxon>
    </lineage>
</organism>
<protein>
    <submittedName>
        <fullName evidence="2">Uncharacterized protein</fullName>
    </submittedName>
</protein>
<proteinExistence type="predicted"/>
<dbReference type="Proteomes" id="UP000824540">
    <property type="component" value="Unassembled WGS sequence"/>
</dbReference>
<sequence>MIMSTFDYDKKKIRVAAGGERRRGERRVGSGGREEERTGRRNAVLWLLVRPMSLNIVRRAITYGSLRNLKCCRLRGEFRTPVSMK</sequence>
<dbReference type="EMBL" id="JAFBMS010000103">
    <property type="protein sequence ID" value="KAG9336045.1"/>
    <property type="molecule type" value="Genomic_DNA"/>
</dbReference>
<accession>A0A8T2N6N5</accession>
<evidence type="ECO:0000313" key="2">
    <source>
        <dbReference type="EMBL" id="KAG9336045.1"/>
    </source>
</evidence>
<reference evidence="2" key="1">
    <citation type="thesis" date="2021" institute="BYU ScholarsArchive" country="Provo, UT, USA">
        <title>Applications of and Algorithms for Genome Assembly and Genomic Analyses with an Emphasis on Marine Teleosts.</title>
        <authorList>
            <person name="Pickett B.D."/>
        </authorList>
    </citation>
    <scope>NUCLEOTIDE SEQUENCE</scope>
    <source>
        <strain evidence="2">HI-2016</strain>
    </source>
</reference>
<feature type="compositionally biased region" description="Basic and acidic residues" evidence="1">
    <location>
        <begin position="19"/>
        <end position="38"/>
    </location>
</feature>
<comment type="caution">
    <text evidence="2">The sequence shown here is derived from an EMBL/GenBank/DDBJ whole genome shotgun (WGS) entry which is preliminary data.</text>
</comment>
<evidence type="ECO:0000256" key="1">
    <source>
        <dbReference type="SAM" id="MobiDB-lite"/>
    </source>
</evidence>
<feature type="region of interest" description="Disordered" evidence="1">
    <location>
        <begin position="18"/>
        <end position="38"/>
    </location>
</feature>
<keyword evidence="3" id="KW-1185">Reference proteome</keyword>